<keyword evidence="5" id="KW-1185">Reference proteome</keyword>
<dbReference type="InterPro" id="IPR003593">
    <property type="entry name" value="AAA+_ATPase"/>
</dbReference>
<evidence type="ECO:0000256" key="2">
    <source>
        <dbReference type="ARBA" id="ARBA00022840"/>
    </source>
</evidence>
<dbReference type="InterPro" id="IPR027417">
    <property type="entry name" value="P-loop_NTPase"/>
</dbReference>
<organism evidence="4 5">
    <name type="scientific">Aeromicrobium fastidiosum</name>
    <dbReference type="NCBI Taxonomy" id="52699"/>
    <lineage>
        <taxon>Bacteria</taxon>
        <taxon>Bacillati</taxon>
        <taxon>Actinomycetota</taxon>
        <taxon>Actinomycetes</taxon>
        <taxon>Propionibacteriales</taxon>
        <taxon>Nocardioidaceae</taxon>
        <taxon>Aeromicrobium</taxon>
    </lineage>
</organism>
<dbReference type="Gene3D" id="3.40.50.300">
    <property type="entry name" value="P-loop containing nucleotide triphosphate hydrolases"/>
    <property type="match status" value="1"/>
</dbReference>
<keyword evidence="2 4" id="KW-0067">ATP-binding</keyword>
<dbReference type="OrthoDB" id="9789994at2"/>
<evidence type="ECO:0000256" key="1">
    <source>
        <dbReference type="ARBA" id="ARBA00022741"/>
    </source>
</evidence>
<dbReference type="PANTHER" id="PTHR43158:SF2">
    <property type="entry name" value="SKFA PEPTIDE EXPORT ATP-BINDING PROTEIN SKFE"/>
    <property type="match status" value="1"/>
</dbReference>
<gene>
    <name evidence="4" type="ORF">ESP62_011255</name>
</gene>
<dbReference type="SMART" id="SM00382">
    <property type="entry name" value="AAA"/>
    <property type="match status" value="1"/>
</dbReference>
<dbReference type="EMBL" id="SDPP02000003">
    <property type="protein sequence ID" value="KAA1376028.1"/>
    <property type="molecule type" value="Genomic_DNA"/>
</dbReference>
<dbReference type="Proteomes" id="UP001515100">
    <property type="component" value="Unassembled WGS sequence"/>
</dbReference>
<dbReference type="GO" id="GO:0005524">
    <property type="term" value="F:ATP binding"/>
    <property type="evidence" value="ECO:0007669"/>
    <property type="project" value="UniProtKB-KW"/>
</dbReference>
<dbReference type="Pfam" id="PF00005">
    <property type="entry name" value="ABC_tran"/>
    <property type="match status" value="1"/>
</dbReference>
<dbReference type="FunFam" id="3.40.50.300:FF:001031">
    <property type="entry name" value="Iron ABC transporter ATP-binding protein"/>
    <property type="match status" value="1"/>
</dbReference>
<feature type="domain" description="ABC transporter" evidence="3">
    <location>
        <begin position="5"/>
        <end position="245"/>
    </location>
</feature>
<evidence type="ECO:0000313" key="4">
    <source>
        <dbReference type="EMBL" id="KAA1376028.1"/>
    </source>
</evidence>
<keyword evidence="1" id="KW-0547">Nucleotide-binding</keyword>
<name>A0A641ALA1_9ACTN</name>
<proteinExistence type="predicted"/>
<dbReference type="PANTHER" id="PTHR43158">
    <property type="entry name" value="SKFA PEPTIDE EXPORT ATP-BINDING PROTEIN SKFE"/>
    <property type="match status" value="1"/>
</dbReference>
<evidence type="ECO:0000313" key="5">
    <source>
        <dbReference type="Proteomes" id="UP001515100"/>
    </source>
</evidence>
<dbReference type="PROSITE" id="PS50893">
    <property type="entry name" value="ABC_TRANSPORTER_2"/>
    <property type="match status" value="1"/>
</dbReference>
<reference evidence="4" key="1">
    <citation type="submission" date="2019-09" db="EMBL/GenBank/DDBJ databases">
        <authorList>
            <person name="Li J."/>
        </authorList>
    </citation>
    <scope>NUCLEOTIDE SEQUENCE [LARGE SCALE GENOMIC DNA]</scope>
    <source>
        <strain evidence="4">NRBC 14897</strain>
    </source>
</reference>
<dbReference type="InterPro" id="IPR003439">
    <property type="entry name" value="ABC_transporter-like_ATP-bd"/>
</dbReference>
<evidence type="ECO:0000259" key="3">
    <source>
        <dbReference type="PROSITE" id="PS50893"/>
    </source>
</evidence>
<sequence length="276" mass="29464">MPAAFELSKVSVVRPGKTLLDDISWTVGDDERWVVLGPNGAGKTTLLQIVGAALHPTSGTVDILGDRLGQVAVAELRTRIGHTSTKVAERIPPAESVRDVVLSAAYGVTGRWREEYDDEDEVRTDQTLGEWGIAALAGRTFGTLSEGERKRVLIARALMTDPELLLLDEPGAGLDLGAREDLLASLEALASSAGSPALVMVSHHVEEIPVGFTHVLMLRDGRAVAQGPIAQTLTAEHLSTTFAQPIQLDHDHGRYAARRAGYGRRAMRPADTGGNA</sequence>
<protein>
    <submittedName>
        <fullName evidence="4">ABC transporter ATP-binding protein</fullName>
    </submittedName>
</protein>
<accession>A0A641ALA1</accession>
<dbReference type="SUPFAM" id="SSF52540">
    <property type="entry name" value="P-loop containing nucleoside triphosphate hydrolases"/>
    <property type="match status" value="1"/>
</dbReference>
<dbReference type="GO" id="GO:0016887">
    <property type="term" value="F:ATP hydrolysis activity"/>
    <property type="evidence" value="ECO:0007669"/>
    <property type="project" value="InterPro"/>
</dbReference>
<dbReference type="RefSeq" id="WP_129183664.1">
    <property type="nucleotide sequence ID" value="NZ_JAGIOG010000001.1"/>
</dbReference>
<comment type="caution">
    <text evidence="4">The sequence shown here is derived from an EMBL/GenBank/DDBJ whole genome shotgun (WGS) entry which is preliminary data.</text>
</comment>
<dbReference type="AlphaFoldDB" id="A0A641ALA1"/>